<dbReference type="EMBL" id="BMHK01000010">
    <property type="protein sequence ID" value="GGC00010.1"/>
    <property type="molecule type" value="Genomic_DNA"/>
</dbReference>
<evidence type="ECO:0000313" key="4">
    <source>
        <dbReference type="Proteomes" id="UP000608154"/>
    </source>
</evidence>
<reference evidence="3" key="2">
    <citation type="submission" date="2020-09" db="EMBL/GenBank/DDBJ databases">
        <authorList>
            <person name="Sun Q."/>
            <person name="Zhou Y."/>
        </authorList>
    </citation>
    <scope>NUCLEOTIDE SEQUENCE</scope>
    <source>
        <strain evidence="3">CGMCC 1.15095</strain>
    </source>
</reference>
<evidence type="ECO:0008006" key="5">
    <source>
        <dbReference type="Google" id="ProtNLM"/>
    </source>
</evidence>
<accession>A0A916X4D3</accession>
<dbReference type="AlphaFoldDB" id="A0A916X4D3"/>
<feature type="chain" id="PRO_5037793511" description="Peptidase inhibitor I78 family protein" evidence="2">
    <location>
        <begin position="22"/>
        <end position="106"/>
    </location>
</feature>
<evidence type="ECO:0000313" key="3">
    <source>
        <dbReference type="EMBL" id="GGC00010.1"/>
    </source>
</evidence>
<protein>
    <recommendedName>
        <fullName evidence="5">Peptidase inhibitor I78 family protein</fullName>
    </recommendedName>
</protein>
<keyword evidence="4" id="KW-1185">Reference proteome</keyword>
<keyword evidence="2" id="KW-0732">Signal</keyword>
<dbReference type="PANTHER" id="PTHR39600:SF1">
    <property type="entry name" value="PEPTIDASE INHIBITOR I78 FAMILY PROTEIN"/>
    <property type="match status" value="1"/>
</dbReference>
<organism evidence="3 4">
    <name type="scientific">Novosphingobium endophyticum</name>
    <dbReference type="NCBI Taxonomy" id="1955250"/>
    <lineage>
        <taxon>Bacteria</taxon>
        <taxon>Pseudomonadati</taxon>
        <taxon>Pseudomonadota</taxon>
        <taxon>Alphaproteobacteria</taxon>
        <taxon>Sphingomonadales</taxon>
        <taxon>Sphingomonadaceae</taxon>
        <taxon>Novosphingobium</taxon>
    </lineage>
</organism>
<comment type="caution">
    <text evidence="3">The sequence shown here is derived from an EMBL/GenBank/DDBJ whole genome shotgun (WGS) entry which is preliminary data.</text>
</comment>
<reference evidence="3" key="1">
    <citation type="journal article" date="2014" name="Int. J. Syst. Evol. Microbiol.">
        <title>Complete genome sequence of Corynebacterium casei LMG S-19264T (=DSM 44701T), isolated from a smear-ripened cheese.</title>
        <authorList>
            <consortium name="US DOE Joint Genome Institute (JGI-PGF)"/>
            <person name="Walter F."/>
            <person name="Albersmeier A."/>
            <person name="Kalinowski J."/>
            <person name="Ruckert C."/>
        </authorList>
    </citation>
    <scope>NUCLEOTIDE SEQUENCE</scope>
    <source>
        <strain evidence="3">CGMCC 1.15095</strain>
    </source>
</reference>
<dbReference type="PANTHER" id="PTHR39600">
    <property type="entry name" value="PEPTIDASE INHIBITOR I78 FAMILY PROTEIN"/>
    <property type="match status" value="1"/>
</dbReference>
<feature type="signal peptide" evidence="2">
    <location>
        <begin position="1"/>
        <end position="21"/>
    </location>
</feature>
<sequence>MRASVQTATLTGLCGILLAQAGCSAETPASETMPPPPTQQGCGAEQLGAYVGQSGTEEVLSRIREWRGDNPVRVLKPGSAMTMDYRPGRLNIFLDEQGRIEEFKCN</sequence>
<name>A0A916X4D3_9SPHN</name>
<dbReference type="Proteomes" id="UP000608154">
    <property type="component" value="Unassembled WGS sequence"/>
</dbReference>
<feature type="region of interest" description="Disordered" evidence="1">
    <location>
        <begin position="25"/>
        <end position="44"/>
    </location>
</feature>
<gene>
    <name evidence="3" type="ORF">GCM10011494_18120</name>
</gene>
<dbReference type="InterPro" id="IPR021719">
    <property type="entry name" value="Prot_inh_I78"/>
</dbReference>
<dbReference type="RefSeq" id="WP_188770695.1">
    <property type="nucleotide sequence ID" value="NZ_BMHK01000010.1"/>
</dbReference>
<dbReference type="Pfam" id="PF11720">
    <property type="entry name" value="Inhibitor_I78"/>
    <property type="match status" value="1"/>
</dbReference>
<proteinExistence type="predicted"/>
<evidence type="ECO:0000256" key="2">
    <source>
        <dbReference type="SAM" id="SignalP"/>
    </source>
</evidence>
<dbReference type="Gene3D" id="3.30.10.10">
    <property type="entry name" value="Trypsin Inhibitor V, subunit A"/>
    <property type="match status" value="1"/>
</dbReference>
<evidence type="ECO:0000256" key="1">
    <source>
        <dbReference type="SAM" id="MobiDB-lite"/>
    </source>
</evidence>